<dbReference type="PATRIC" id="fig|331679.3.peg.1138"/>
<dbReference type="Proteomes" id="UP000051859">
    <property type="component" value="Unassembled WGS sequence"/>
</dbReference>
<feature type="transmembrane region" description="Helical" evidence="1">
    <location>
        <begin position="86"/>
        <end position="112"/>
    </location>
</feature>
<dbReference type="STRING" id="331679.IV81_GL001125"/>
<dbReference type="PANTHER" id="PTHR30487:SF0">
    <property type="entry name" value="PREPILIN LEADER PEPTIDASE_N-METHYLTRANSFERASE-RELATED"/>
    <property type="match status" value="1"/>
</dbReference>
<sequence>MTFTLLFLFFYLGTCWGSFLFLVYERTRLSLSIAFPSSHCDFCKNKLPYWSLFPIFSYQIGHHRCCFCGSVISAQSLRVEFLSGIIFLYCHQLFLENLFFAASLMLVSYLATEDLAIKRSNTSLLAIPAFFYTILNFDLTNFFALLCLLFFISNDFENTFFFSKFGQGDLEVILFFNLLFTFSLTVRAVFISSGLALFSMMIFKNRSVPFIPYLLTSFLIFVPK</sequence>
<feature type="transmembrane region" description="Helical" evidence="1">
    <location>
        <begin position="172"/>
        <end position="198"/>
    </location>
</feature>
<dbReference type="InterPro" id="IPR010627">
    <property type="entry name" value="Prepilin_pept_A24_N"/>
</dbReference>
<keyword evidence="1" id="KW-1133">Transmembrane helix</keyword>
<dbReference type="GO" id="GO:0004190">
    <property type="term" value="F:aspartic-type endopeptidase activity"/>
    <property type="evidence" value="ECO:0007669"/>
    <property type="project" value="TreeGrafter"/>
</dbReference>
<dbReference type="GO" id="GO:0006465">
    <property type="term" value="P:signal peptide processing"/>
    <property type="evidence" value="ECO:0007669"/>
    <property type="project" value="TreeGrafter"/>
</dbReference>
<feature type="transmembrane region" description="Helical" evidence="1">
    <location>
        <begin position="124"/>
        <end position="152"/>
    </location>
</feature>
<accession>A0A0R2L051</accession>
<feature type="domain" description="Prepilin peptidase A24 N-terminal" evidence="2">
    <location>
        <begin position="12"/>
        <end position="91"/>
    </location>
</feature>
<evidence type="ECO:0000313" key="4">
    <source>
        <dbReference type="Proteomes" id="UP000051859"/>
    </source>
</evidence>
<dbReference type="InterPro" id="IPR050882">
    <property type="entry name" value="Prepilin_peptidase/N-MTase"/>
</dbReference>
<organism evidence="3 4">
    <name type="scientific">Pediococcus stilesii</name>
    <dbReference type="NCBI Taxonomy" id="331679"/>
    <lineage>
        <taxon>Bacteria</taxon>
        <taxon>Bacillati</taxon>
        <taxon>Bacillota</taxon>
        <taxon>Bacilli</taxon>
        <taxon>Lactobacillales</taxon>
        <taxon>Lactobacillaceae</taxon>
        <taxon>Pediococcus</taxon>
    </lineage>
</organism>
<evidence type="ECO:0000259" key="2">
    <source>
        <dbReference type="Pfam" id="PF06750"/>
    </source>
</evidence>
<dbReference type="Pfam" id="PF06750">
    <property type="entry name" value="A24_N_bact"/>
    <property type="match status" value="1"/>
</dbReference>
<dbReference type="GO" id="GO:0005886">
    <property type="term" value="C:plasma membrane"/>
    <property type="evidence" value="ECO:0007669"/>
    <property type="project" value="TreeGrafter"/>
</dbReference>
<dbReference type="PANTHER" id="PTHR30487">
    <property type="entry name" value="TYPE 4 PREPILIN-LIKE PROTEINS LEADER PEPTIDE-PROCESSING ENZYME"/>
    <property type="match status" value="1"/>
</dbReference>
<name>A0A0R2L051_9LACO</name>
<gene>
    <name evidence="3" type="ORF">IV81_GL001125</name>
</gene>
<keyword evidence="1" id="KW-0472">Membrane</keyword>
<reference evidence="3 4" key="1">
    <citation type="journal article" date="2015" name="Genome Announc.">
        <title>Expanding the biotechnology potential of lactobacilli through comparative genomics of 213 strains and associated genera.</title>
        <authorList>
            <person name="Sun Z."/>
            <person name="Harris H.M."/>
            <person name="McCann A."/>
            <person name="Guo C."/>
            <person name="Argimon S."/>
            <person name="Zhang W."/>
            <person name="Yang X."/>
            <person name="Jeffery I.B."/>
            <person name="Cooney J.C."/>
            <person name="Kagawa T.F."/>
            <person name="Liu W."/>
            <person name="Song Y."/>
            <person name="Salvetti E."/>
            <person name="Wrobel A."/>
            <person name="Rasinkangas P."/>
            <person name="Parkhill J."/>
            <person name="Rea M.C."/>
            <person name="O'Sullivan O."/>
            <person name="Ritari J."/>
            <person name="Douillard F.P."/>
            <person name="Paul Ross R."/>
            <person name="Yang R."/>
            <person name="Briner A.E."/>
            <person name="Felis G.E."/>
            <person name="de Vos W.M."/>
            <person name="Barrangou R."/>
            <person name="Klaenhammer T.R."/>
            <person name="Caufield P.W."/>
            <person name="Cui Y."/>
            <person name="Zhang H."/>
            <person name="O'Toole P.W."/>
        </authorList>
    </citation>
    <scope>NUCLEOTIDE SEQUENCE [LARGE SCALE GENOMIC DNA]</scope>
    <source>
        <strain evidence="3 4">DSM 18001</strain>
    </source>
</reference>
<proteinExistence type="predicted"/>
<evidence type="ECO:0000313" key="3">
    <source>
        <dbReference type="EMBL" id="KRN94848.1"/>
    </source>
</evidence>
<dbReference type="EMBL" id="JQBX01000003">
    <property type="protein sequence ID" value="KRN94848.1"/>
    <property type="molecule type" value="Genomic_DNA"/>
</dbReference>
<dbReference type="RefSeq" id="WP_057801835.1">
    <property type="nucleotide sequence ID" value="NZ_JQBX01000003.1"/>
</dbReference>
<keyword evidence="1" id="KW-0812">Transmembrane</keyword>
<comment type="caution">
    <text evidence="3">The sequence shown here is derived from an EMBL/GenBank/DDBJ whole genome shotgun (WGS) entry which is preliminary data.</text>
</comment>
<protein>
    <recommendedName>
        <fullName evidence="2">Prepilin peptidase A24 N-terminal domain-containing protein</fullName>
    </recommendedName>
</protein>
<evidence type="ECO:0000256" key="1">
    <source>
        <dbReference type="SAM" id="Phobius"/>
    </source>
</evidence>
<keyword evidence="4" id="KW-1185">Reference proteome</keyword>
<dbReference type="AlphaFoldDB" id="A0A0R2L051"/>